<comment type="caution">
    <text evidence="3">The sequence shown here is derived from an EMBL/GenBank/DDBJ whole genome shotgun (WGS) entry which is preliminary data.</text>
</comment>
<keyword evidence="1" id="KW-0175">Coiled coil</keyword>
<dbReference type="Gene3D" id="3.40.50.12090">
    <property type="match status" value="3"/>
</dbReference>
<dbReference type="EMBL" id="JBJHZX010000002">
    <property type="protein sequence ID" value="MFL0194296.1"/>
    <property type="molecule type" value="Genomic_DNA"/>
</dbReference>
<evidence type="ECO:0000256" key="2">
    <source>
        <dbReference type="SAM" id="SignalP"/>
    </source>
</evidence>
<proteinExistence type="predicted"/>
<dbReference type="Proteomes" id="UP001623660">
    <property type="component" value="Unassembled WGS sequence"/>
</dbReference>
<organism evidence="3 4">
    <name type="scientific">Candidatus Clostridium eludens</name>
    <dbReference type="NCBI Taxonomy" id="3381663"/>
    <lineage>
        <taxon>Bacteria</taxon>
        <taxon>Bacillati</taxon>
        <taxon>Bacillota</taxon>
        <taxon>Clostridia</taxon>
        <taxon>Eubacteriales</taxon>
        <taxon>Clostridiaceae</taxon>
        <taxon>Clostridium</taxon>
    </lineage>
</organism>
<feature type="coiled-coil region" evidence="1">
    <location>
        <begin position="472"/>
        <end position="499"/>
    </location>
</feature>
<keyword evidence="4" id="KW-1185">Reference proteome</keyword>
<evidence type="ECO:0000313" key="3">
    <source>
        <dbReference type="EMBL" id="MFL0194296.1"/>
    </source>
</evidence>
<name>A0ABW8SG44_9CLOT</name>
<feature type="signal peptide" evidence="2">
    <location>
        <begin position="1"/>
        <end position="23"/>
    </location>
</feature>
<reference evidence="3 4" key="1">
    <citation type="submission" date="2024-11" db="EMBL/GenBank/DDBJ databases">
        <authorList>
            <person name="Heng Y.C."/>
            <person name="Lim A.C.H."/>
            <person name="Lee J.K.Y."/>
            <person name="Kittelmann S."/>
        </authorList>
    </citation>
    <scope>NUCLEOTIDE SEQUENCE [LARGE SCALE GENOMIC DNA]</scope>
    <source>
        <strain evidence="3 4">WILCCON 0269</strain>
    </source>
</reference>
<dbReference type="InterPro" id="IPR051922">
    <property type="entry name" value="Bact_Sporulation_Assoc"/>
</dbReference>
<keyword evidence="2" id="KW-0732">Signal</keyword>
<protein>
    <submittedName>
        <fullName evidence="3">Cell wall-binding repeat-containing protein</fullName>
    </submittedName>
</protein>
<evidence type="ECO:0000256" key="1">
    <source>
        <dbReference type="SAM" id="Coils"/>
    </source>
</evidence>
<dbReference type="RefSeq" id="WP_406790418.1">
    <property type="nucleotide sequence ID" value="NZ_JBJHZX010000002.1"/>
</dbReference>
<sequence>MEKIIGAAAAAAMVFCISNTAYAKTTYNVTRFAGLDRYETSAKIANNFEGETLQNIILASGKDFADALGGSVLSKKHNAPILLLNDNVNDNSDAIEYIKNHLDKNGAIYALGGTASISDELLDYIKQLGYTNITRLGGQNRFDTNKSVVNSMNVEKGTPIVIANGWGFADALSISSAAASKGYPIFMTDDAALPEETKSLISSINPEQVYIIGGQGSVKDNVISQLKSLVPSLNDNSIIRVWGQDRYETSLNICKYFDLSADTAVLASGADFPDALSGSALASKLNAPVILTDGSDISNQKIFMDEKAYKNIFILGGIASIDLPVEYLLKAPSDVSQLEKDYINNLKNYCESYKSKSNTSSSQLAQVYTNATNIMTNLNSASSIDEISEDLKQLIQSFQQGSSYLSVYKNDLTSLRDEVSNLSIPEGLETLNKQYLDSINAEIEAVNTSLNYTNQCTDILTSLKDAVDNSDIDKMDTEASKLQDLSKDAESNLDIANKDNGIDSLYTQITTSLNNLGQ</sequence>
<feature type="chain" id="PRO_5046363432" evidence="2">
    <location>
        <begin position="24"/>
        <end position="518"/>
    </location>
</feature>
<dbReference type="PANTHER" id="PTHR30032">
    <property type="entry name" value="N-ACETYLMURAMOYL-L-ALANINE AMIDASE-RELATED"/>
    <property type="match status" value="1"/>
</dbReference>
<gene>
    <name evidence="3" type="ORF">ACJDU8_01705</name>
</gene>
<evidence type="ECO:0000313" key="4">
    <source>
        <dbReference type="Proteomes" id="UP001623660"/>
    </source>
</evidence>
<dbReference type="Pfam" id="PF04122">
    <property type="entry name" value="CW_binding_2"/>
    <property type="match status" value="3"/>
</dbReference>
<accession>A0ABW8SG44</accession>
<dbReference type="InterPro" id="IPR007253">
    <property type="entry name" value="Cell_wall-bd_2"/>
</dbReference>
<dbReference type="PANTHER" id="PTHR30032:SF8">
    <property type="entry name" value="GERMINATION-SPECIFIC N-ACETYLMURAMOYL-L-ALANINE AMIDASE"/>
    <property type="match status" value="1"/>
</dbReference>